<dbReference type="FunFam" id="1.25.40.10:FF:000006">
    <property type="entry name" value="Prolyl 4-hydroxylase subunit alpha 2"/>
    <property type="match status" value="1"/>
</dbReference>
<keyword evidence="2" id="KW-1185">Reference proteome</keyword>
<evidence type="ECO:0000313" key="2">
    <source>
        <dbReference type="Proteomes" id="UP000887563"/>
    </source>
</evidence>
<dbReference type="InterPro" id="IPR011990">
    <property type="entry name" value="TPR-like_helical_dom_sf"/>
</dbReference>
<dbReference type="SUPFAM" id="SSF48452">
    <property type="entry name" value="TPR-like"/>
    <property type="match status" value="1"/>
</dbReference>
<feature type="domain" description="Prolyl 4-hydroxylase peptide-substrate-binding" evidence="1">
    <location>
        <begin position="56"/>
        <end position="136"/>
    </location>
</feature>
<dbReference type="Proteomes" id="UP000887563">
    <property type="component" value="Unplaced"/>
</dbReference>
<reference evidence="3" key="1">
    <citation type="submission" date="2022-11" db="UniProtKB">
        <authorList>
            <consortium name="WormBaseParasite"/>
        </authorList>
    </citation>
    <scope>IDENTIFICATION</scope>
</reference>
<accession>A0A914NY93</accession>
<evidence type="ECO:0000313" key="3">
    <source>
        <dbReference type="WBParaSite" id="Minc3s09024g42853"/>
    </source>
</evidence>
<protein>
    <submittedName>
        <fullName evidence="3">Tetratricopeptide repeat protein</fullName>
    </submittedName>
</protein>
<dbReference type="InterPro" id="IPR059068">
    <property type="entry name" value="TPR_P4H"/>
</dbReference>
<evidence type="ECO:0000259" key="1">
    <source>
        <dbReference type="Pfam" id="PF23558"/>
    </source>
</evidence>
<sequence>MFQRRKFRHPYIFASSFGEKMQNADGLMSKHFSFFNKCHDSRTDLRTFGNMKRPFDCFEIGRIAYNEEDYFHSLLWMQEALDRVKREMPPSIAESEILEYLAFALFKQGNIKHALITTDRLYEIAPSHPRAKGNIK</sequence>
<proteinExistence type="predicted"/>
<dbReference type="Pfam" id="PF23558">
    <property type="entry name" value="TPR_P4H"/>
    <property type="match status" value="1"/>
</dbReference>
<organism evidence="2 3">
    <name type="scientific">Meloidogyne incognita</name>
    <name type="common">Southern root-knot nematode worm</name>
    <name type="synonym">Oxyuris incognita</name>
    <dbReference type="NCBI Taxonomy" id="6306"/>
    <lineage>
        <taxon>Eukaryota</taxon>
        <taxon>Metazoa</taxon>
        <taxon>Ecdysozoa</taxon>
        <taxon>Nematoda</taxon>
        <taxon>Chromadorea</taxon>
        <taxon>Rhabditida</taxon>
        <taxon>Tylenchina</taxon>
        <taxon>Tylenchomorpha</taxon>
        <taxon>Tylenchoidea</taxon>
        <taxon>Meloidogynidae</taxon>
        <taxon>Meloidogyninae</taxon>
        <taxon>Meloidogyne</taxon>
        <taxon>Meloidogyne incognita group</taxon>
    </lineage>
</organism>
<dbReference type="AlphaFoldDB" id="A0A914NY93"/>
<dbReference type="Gene3D" id="1.25.40.10">
    <property type="entry name" value="Tetratricopeptide repeat domain"/>
    <property type="match status" value="1"/>
</dbReference>
<name>A0A914NY93_MELIC</name>
<dbReference type="WBParaSite" id="Minc3s09024g42853">
    <property type="protein sequence ID" value="Minc3s09024g42853"/>
    <property type="gene ID" value="Minc3s09024g42853"/>
</dbReference>